<name>A0ABQ4CJW1_9ACTN</name>
<evidence type="ECO:0000256" key="1">
    <source>
        <dbReference type="SAM" id="Phobius"/>
    </source>
</evidence>
<keyword evidence="1" id="KW-0812">Transmembrane</keyword>
<dbReference type="InterPro" id="IPR017195">
    <property type="entry name" value="ABC_thiamin-permease_prd"/>
</dbReference>
<protein>
    <submittedName>
        <fullName evidence="2">Thiamine ABC transporter permease</fullName>
    </submittedName>
</protein>
<keyword evidence="1" id="KW-0472">Membrane</keyword>
<gene>
    <name evidence="2" type="ORF">Asi02nite_10950</name>
</gene>
<evidence type="ECO:0000313" key="3">
    <source>
        <dbReference type="Proteomes" id="UP000604117"/>
    </source>
</evidence>
<organism evidence="2 3">
    <name type="scientific">Asanoa siamensis</name>
    <dbReference type="NCBI Taxonomy" id="926357"/>
    <lineage>
        <taxon>Bacteria</taxon>
        <taxon>Bacillati</taxon>
        <taxon>Actinomycetota</taxon>
        <taxon>Actinomycetes</taxon>
        <taxon>Micromonosporales</taxon>
        <taxon>Micromonosporaceae</taxon>
        <taxon>Asanoa</taxon>
    </lineage>
</organism>
<keyword evidence="1" id="KW-1133">Transmembrane helix</keyword>
<proteinExistence type="predicted"/>
<dbReference type="EMBL" id="BONE01000006">
    <property type="protein sequence ID" value="GIF71577.1"/>
    <property type="molecule type" value="Genomic_DNA"/>
</dbReference>
<reference evidence="2 3" key="1">
    <citation type="submission" date="2021-01" db="EMBL/GenBank/DDBJ databases">
        <title>Whole genome shotgun sequence of Asanoa siamensis NBRC 107932.</title>
        <authorList>
            <person name="Komaki H."/>
            <person name="Tamura T."/>
        </authorList>
    </citation>
    <scope>NUCLEOTIDE SEQUENCE [LARGE SCALE GENOMIC DNA]</scope>
    <source>
        <strain evidence="2 3">NBRC 107932</strain>
    </source>
</reference>
<feature type="transmembrane region" description="Helical" evidence="1">
    <location>
        <begin position="143"/>
        <end position="164"/>
    </location>
</feature>
<sequence>MKKMTTRFLMACAAIGAATGVLLIPTNFAAFSVSASVPLAYAPMVGLWIIGPVVALAVLRRPGSAVLTTFIAGVISIPTPAGPSAVVTCLMVGTAIELGFLVTRYRVWAPWLFHLTAAVFTVLYALSAYAAFDISTMPAWAQVVFFALMLGSQAAFTALGLVVARRLEATGVARGIAPRRTVPEA</sequence>
<dbReference type="Proteomes" id="UP000604117">
    <property type="component" value="Unassembled WGS sequence"/>
</dbReference>
<feature type="transmembrane region" description="Helical" evidence="1">
    <location>
        <begin position="39"/>
        <end position="59"/>
    </location>
</feature>
<dbReference type="Pfam" id="PF09819">
    <property type="entry name" value="ABC_cobalt"/>
    <property type="match status" value="1"/>
</dbReference>
<feature type="transmembrane region" description="Helical" evidence="1">
    <location>
        <begin position="108"/>
        <end position="131"/>
    </location>
</feature>
<keyword evidence="3" id="KW-1185">Reference proteome</keyword>
<accession>A0ABQ4CJW1</accession>
<comment type="caution">
    <text evidence="2">The sequence shown here is derived from an EMBL/GenBank/DDBJ whole genome shotgun (WGS) entry which is preliminary data.</text>
</comment>
<feature type="transmembrane region" description="Helical" evidence="1">
    <location>
        <begin position="66"/>
        <end position="96"/>
    </location>
</feature>
<evidence type="ECO:0000313" key="2">
    <source>
        <dbReference type="EMBL" id="GIF71577.1"/>
    </source>
</evidence>